<dbReference type="AlphaFoldDB" id="A0A0R3TCV5"/>
<name>A0A0R3TCV5_RODNA</name>
<dbReference type="EMBL" id="UZAE01003793">
    <property type="protein sequence ID" value="VDO00752.1"/>
    <property type="molecule type" value="Genomic_DNA"/>
</dbReference>
<organism evidence="3">
    <name type="scientific">Rodentolepis nana</name>
    <name type="common">Dwarf tapeworm</name>
    <name type="synonym">Hymenolepis nana</name>
    <dbReference type="NCBI Taxonomy" id="102285"/>
    <lineage>
        <taxon>Eukaryota</taxon>
        <taxon>Metazoa</taxon>
        <taxon>Spiralia</taxon>
        <taxon>Lophotrochozoa</taxon>
        <taxon>Platyhelminthes</taxon>
        <taxon>Cestoda</taxon>
        <taxon>Eucestoda</taxon>
        <taxon>Cyclophyllidea</taxon>
        <taxon>Hymenolepididae</taxon>
        <taxon>Rodentolepis</taxon>
    </lineage>
</organism>
<dbReference type="Proteomes" id="UP000278807">
    <property type="component" value="Unassembled WGS sequence"/>
</dbReference>
<reference evidence="3" key="1">
    <citation type="submission" date="2017-02" db="UniProtKB">
        <authorList>
            <consortium name="WormBaseParasite"/>
        </authorList>
    </citation>
    <scope>IDENTIFICATION</scope>
</reference>
<evidence type="ECO:0000313" key="2">
    <source>
        <dbReference type="Proteomes" id="UP000278807"/>
    </source>
</evidence>
<evidence type="ECO:0000313" key="1">
    <source>
        <dbReference type="EMBL" id="VDO00752.1"/>
    </source>
</evidence>
<reference evidence="1 2" key="2">
    <citation type="submission" date="2018-11" db="EMBL/GenBank/DDBJ databases">
        <authorList>
            <consortium name="Pathogen Informatics"/>
        </authorList>
    </citation>
    <scope>NUCLEOTIDE SEQUENCE [LARGE SCALE GENOMIC DNA]</scope>
</reference>
<sequence length="42" mass="4842">MSVIVNYADHNEALRVEVVQLCFSIVKPENKLLIDVRLKLKC</sequence>
<gene>
    <name evidence="1" type="ORF">HNAJ_LOCUS4892</name>
</gene>
<proteinExistence type="predicted"/>
<protein>
    <submittedName>
        <fullName evidence="1 3">Uncharacterized protein</fullName>
    </submittedName>
</protein>
<keyword evidence="2" id="KW-1185">Reference proteome</keyword>
<accession>A0A0R3TCV5</accession>
<evidence type="ECO:0000313" key="3">
    <source>
        <dbReference type="WBParaSite" id="HNAJ_0000489401-mRNA-1"/>
    </source>
</evidence>
<dbReference type="WBParaSite" id="HNAJ_0000489401-mRNA-1">
    <property type="protein sequence ID" value="HNAJ_0000489401-mRNA-1"/>
    <property type="gene ID" value="HNAJ_0000489401"/>
</dbReference>